<evidence type="ECO:0000313" key="3">
    <source>
        <dbReference type="EMBL" id="KAK1667331.1"/>
    </source>
</evidence>
<name>A0AAD8WMC6_LOLMU</name>
<dbReference type="InterPro" id="IPR040256">
    <property type="entry name" value="At4g02000-like"/>
</dbReference>
<dbReference type="AlphaFoldDB" id="A0AAD8WMC6"/>
<dbReference type="Pfam" id="PF14111">
    <property type="entry name" value="DUF4283"/>
    <property type="match status" value="1"/>
</dbReference>
<sequence>MSCSSNIQNRFWLEDVLRECWREDYIRVKSVSSNPTSGVLSSGPQVLNGWVHQQAEVSLEAITKAIVLGLGFPPEGWLGSAAGLDLDGKICSVRWCVSSLRCGGAHAGCYGFSMASPARAAARGGRHVRAPSRSPAKAGADDLAAGLSAKMGDLLLTEKEAAGLIIKGTDSSHIPQPRWAMVGMVCSPRKLVIGALEKAMQRAWGLHRPATFRDIGDNRFVVRFSSEGDRKHVAKNGPWQFDFHAVLLKDWAGSVRPSDMVFNSMDIWVRVLDLPMDMMNRFYGELFGNWVGKFISVDVDEDGYAWGKDLRIRATVRVDQPLLRGVSVRRSEEDVEGSWFDLKYEKVPHFCFDCGCVVHPMEGCSAAKEEDGMQQWGEWLRASPRKSFKSAVTARPSVSSSSYGNRSFEYEGIGRGGVSIRDVPPRRNLSREFSQSSSSHTGAYETRGEGRGEAYAAATSEYRHWARDKERTGDTTETVGLGQKGNRGTFQRRARGQPAMASQPTPSVPLGTRKRGPKQVWLPVSVQVVEEGSSESAGKRQRTSSVFERIEDPTGDFGGQRGSVFDRMVDPAADPARQGRRDQ</sequence>
<feature type="compositionally biased region" description="Polar residues" evidence="1">
    <location>
        <begin position="431"/>
        <end position="440"/>
    </location>
</feature>
<dbReference type="Proteomes" id="UP001231189">
    <property type="component" value="Unassembled WGS sequence"/>
</dbReference>
<evidence type="ECO:0000256" key="1">
    <source>
        <dbReference type="SAM" id="MobiDB-lite"/>
    </source>
</evidence>
<feature type="compositionally biased region" description="Basic and acidic residues" evidence="1">
    <location>
        <begin position="461"/>
        <end position="474"/>
    </location>
</feature>
<feature type="region of interest" description="Disordered" evidence="1">
    <location>
        <begin position="429"/>
        <end position="583"/>
    </location>
</feature>
<dbReference type="PANTHER" id="PTHR31286">
    <property type="entry name" value="GLYCINE-RICH CELL WALL STRUCTURAL PROTEIN 1.8-LIKE"/>
    <property type="match status" value="1"/>
</dbReference>
<dbReference type="InterPro" id="IPR025558">
    <property type="entry name" value="DUF4283"/>
</dbReference>
<organism evidence="3 4">
    <name type="scientific">Lolium multiflorum</name>
    <name type="common">Italian ryegrass</name>
    <name type="synonym">Lolium perenne subsp. multiflorum</name>
    <dbReference type="NCBI Taxonomy" id="4521"/>
    <lineage>
        <taxon>Eukaryota</taxon>
        <taxon>Viridiplantae</taxon>
        <taxon>Streptophyta</taxon>
        <taxon>Embryophyta</taxon>
        <taxon>Tracheophyta</taxon>
        <taxon>Spermatophyta</taxon>
        <taxon>Magnoliopsida</taxon>
        <taxon>Liliopsida</taxon>
        <taxon>Poales</taxon>
        <taxon>Poaceae</taxon>
        <taxon>BOP clade</taxon>
        <taxon>Pooideae</taxon>
        <taxon>Poodae</taxon>
        <taxon>Poeae</taxon>
        <taxon>Poeae Chloroplast Group 2 (Poeae type)</taxon>
        <taxon>Loliodinae</taxon>
        <taxon>Loliinae</taxon>
        <taxon>Lolium</taxon>
    </lineage>
</organism>
<comment type="caution">
    <text evidence="3">The sequence shown here is derived from an EMBL/GenBank/DDBJ whole genome shotgun (WGS) entry which is preliminary data.</text>
</comment>
<keyword evidence="4" id="KW-1185">Reference proteome</keyword>
<dbReference type="PANTHER" id="PTHR31286:SF134">
    <property type="entry name" value="OS01G0559450 PROTEIN"/>
    <property type="match status" value="1"/>
</dbReference>
<protein>
    <recommendedName>
        <fullName evidence="2">DUF4283 domain-containing protein</fullName>
    </recommendedName>
</protein>
<feature type="domain" description="DUF4283" evidence="2">
    <location>
        <begin position="178"/>
        <end position="257"/>
    </location>
</feature>
<feature type="compositionally biased region" description="Low complexity" evidence="1">
    <location>
        <begin position="524"/>
        <end position="536"/>
    </location>
</feature>
<evidence type="ECO:0000313" key="4">
    <source>
        <dbReference type="Proteomes" id="UP001231189"/>
    </source>
</evidence>
<dbReference type="EMBL" id="JAUUTY010000003">
    <property type="protein sequence ID" value="KAK1667331.1"/>
    <property type="molecule type" value="Genomic_DNA"/>
</dbReference>
<gene>
    <name evidence="3" type="ORF">QYE76_055490</name>
</gene>
<proteinExistence type="predicted"/>
<accession>A0AAD8WMC6</accession>
<evidence type="ECO:0000259" key="2">
    <source>
        <dbReference type="Pfam" id="PF14111"/>
    </source>
</evidence>
<reference evidence="3" key="1">
    <citation type="submission" date="2023-07" db="EMBL/GenBank/DDBJ databases">
        <title>A chromosome-level genome assembly of Lolium multiflorum.</title>
        <authorList>
            <person name="Chen Y."/>
            <person name="Copetti D."/>
            <person name="Kolliker R."/>
            <person name="Studer B."/>
        </authorList>
    </citation>
    <scope>NUCLEOTIDE SEQUENCE</scope>
    <source>
        <strain evidence="3">02402/16</strain>
        <tissue evidence="3">Leaf</tissue>
    </source>
</reference>